<dbReference type="Gene3D" id="3.90.79.10">
    <property type="entry name" value="Nucleoside Triphosphate Pyrophosphohydrolase"/>
    <property type="match status" value="1"/>
</dbReference>
<gene>
    <name evidence="2" type="ORF">QJT80_05820</name>
</gene>
<accession>A0AA95KJI6</accession>
<dbReference type="Pfam" id="PF15916">
    <property type="entry name" value="DUF4743"/>
    <property type="match status" value="1"/>
</dbReference>
<dbReference type="AlphaFoldDB" id="A0AA95KJI6"/>
<dbReference type="PANTHER" id="PTHR13622">
    <property type="entry name" value="THIAMIN PYROPHOSPHOKINASE"/>
    <property type="match status" value="1"/>
</dbReference>
<feature type="domain" description="Nudix hydrolase" evidence="1">
    <location>
        <begin position="116"/>
        <end position="257"/>
    </location>
</feature>
<dbReference type="FunFam" id="3.90.79.10:FF:000019">
    <property type="entry name" value="Thiamin pyrophosphokinase, putative"/>
    <property type="match status" value="1"/>
</dbReference>
<dbReference type="CDD" id="cd03676">
    <property type="entry name" value="NUDIX_Tnr3_like"/>
    <property type="match status" value="1"/>
</dbReference>
<dbReference type="EMBL" id="CP124755">
    <property type="protein sequence ID" value="WGZ91995.1"/>
    <property type="molecule type" value="Genomic_DNA"/>
</dbReference>
<proteinExistence type="predicted"/>
<dbReference type="PANTHER" id="PTHR13622:SF8">
    <property type="entry name" value="THIAMIN PYROPHOSPHOKINASE 1"/>
    <property type="match status" value="1"/>
</dbReference>
<dbReference type="Proteomes" id="UP001300672">
    <property type="component" value="Chromosome"/>
</dbReference>
<dbReference type="GO" id="GO:0044715">
    <property type="term" value="F:8-oxo-dGDP phosphatase activity"/>
    <property type="evidence" value="ECO:0007669"/>
    <property type="project" value="TreeGrafter"/>
</dbReference>
<sequence length="282" mass="31725">MSYLARIRACNNFEPSAAVPWRIQQTTYGYIQPTFAARLAAWPDVFVTQADAIYLHPKLSNYETRTEAIAAVMFELHQQGVIDTWVNEPYAVNLAFEQTPELALERAASSFFGLKTYGVHINGLVRKADGIYVWVGTRALDKPFWPGKLDQIVAGGQPMGLSLLDNVIKESQEEANIPMQLAQQAQAVGSVSYQQVGRRGLDNSTIYIYDLWLPDDFVPENTDGEVLGFQLLPLADIARLTEQTTEFKDNCNLVNIDLLLRLGYLNAQHPEYQAIRQALYHL</sequence>
<evidence type="ECO:0000259" key="1">
    <source>
        <dbReference type="PROSITE" id="PS51462"/>
    </source>
</evidence>
<name>A0AA95KJI6_9GAMM</name>
<dbReference type="PROSITE" id="PS51462">
    <property type="entry name" value="NUDIX"/>
    <property type="match status" value="1"/>
</dbReference>
<protein>
    <submittedName>
        <fullName evidence="2">DUF4743 domain-containing protein</fullName>
    </submittedName>
</protein>
<dbReference type="SUPFAM" id="SSF55811">
    <property type="entry name" value="Nudix"/>
    <property type="match status" value="1"/>
</dbReference>
<dbReference type="KEGG" id="tdu:QJT80_05820"/>
<dbReference type="InterPro" id="IPR015797">
    <property type="entry name" value="NUDIX_hydrolase-like_dom_sf"/>
</dbReference>
<organism evidence="2">
    <name type="scientific">Candidatus Thiocaldithrix dubininis</name>
    <dbReference type="NCBI Taxonomy" id="3080823"/>
    <lineage>
        <taxon>Bacteria</taxon>
        <taxon>Pseudomonadati</taxon>
        <taxon>Pseudomonadota</taxon>
        <taxon>Gammaproteobacteria</taxon>
        <taxon>Thiotrichales</taxon>
        <taxon>Thiotrichaceae</taxon>
        <taxon>Candidatus Thiocaldithrix</taxon>
    </lineage>
</organism>
<dbReference type="InterPro" id="IPR031804">
    <property type="entry name" value="DUF4743"/>
</dbReference>
<reference evidence="2" key="1">
    <citation type="journal article" date="2023" name="Int. J. Mol. Sci.">
        <title>Metagenomics Revealed a New Genus 'Candidatus Thiocaldithrix dubininis' gen. nov., sp. nov. and a New Species 'Candidatus Thiothrix putei' sp. nov. in the Family Thiotrichaceae, Some Members of Which Have Traits of Both Na+- and H+-Motive Energetics.</title>
        <authorList>
            <person name="Ravin N.V."/>
            <person name="Muntyan M.S."/>
            <person name="Smolyakov D.D."/>
            <person name="Rudenko T.S."/>
            <person name="Beletsky A.V."/>
            <person name="Mardanov A.V."/>
            <person name="Grabovich M.Y."/>
        </authorList>
    </citation>
    <scope>NUCLEOTIDE SEQUENCE</scope>
    <source>
        <strain evidence="2">GKL-01</strain>
    </source>
</reference>
<evidence type="ECO:0000313" key="2">
    <source>
        <dbReference type="EMBL" id="WGZ91995.1"/>
    </source>
</evidence>
<reference evidence="2" key="2">
    <citation type="submission" date="2023-04" db="EMBL/GenBank/DDBJ databases">
        <authorList>
            <person name="Beletskiy A.V."/>
            <person name="Mardanov A.V."/>
            <person name="Ravin N.V."/>
        </authorList>
    </citation>
    <scope>NUCLEOTIDE SEQUENCE</scope>
    <source>
        <strain evidence="2">GKL-01</strain>
    </source>
</reference>
<dbReference type="InterPro" id="IPR000086">
    <property type="entry name" value="NUDIX_hydrolase_dom"/>
</dbReference>